<gene>
    <name evidence="2" type="ORF">CWE25_11040</name>
</gene>
<dbReference type="PANTHER" id="PTHR35810:SF1">
    <property type="entry name" value="CYTOPLASMIC PROTEIN"/>
    <property type="match status" value="1"/>
</dbReference>
<dbReference type="Proteomes" id="UP000287330">
    <property type="component" value="Unassembled WGS sequence"/>
</dbReference>
<evidence type="ECO:0000256" key="1">
    <source>
        <dbReference type="SAM" id="Coils"/>
    </source>
</evidence>
<organism evidence="2 3">
    <name type="scientific">Idiomarina fontislapidosi</name>
    <dbReference type="NCBI Taxonomy" id="263723"/>
    <lineage>
        <taxon>Bacteria</taxon>
        <taxon>Pseudomonadati</taxon>
        <taxon>Pseudomonadota</taxon>
        <taxon>Gammaproteobacteria</taxon>
        <taxon>Alteromonadales</taxon>
        <taxon>Idiomarinaceae</taxon>
        <taxon>Idiomarina</taxon>
    </lineage>
</organism>
<name>A0A432XRU6_9GAMM</name>
<evidence type="ECO:0000313" key="3">
    <source>
        <dbReference type="Proteomes" id="UP000287330"/>
    </source>
</evidence>
<keyword evidence="1" id="KW-0175">Coiled coil</keyword>
<evidence type="ECO:0000313" key="2">
    <source>
        <dbReference type="EMBL" id="RUO51459.1"/>
    </source>
</evidence>
<dbReference type="EMBL" id="PIPV01000010">
    <property type="protein sequence ID" value="RUO51459.1"/>
    <property type="molecule type" value="Genomic_DNA"/>
</dbReference>
<dbReference type="PANTHER" id="PTHR35810">
    <property type="entry name" value="CYTOPLASMIC PROTEIN-RELATED"/>
    <property type="match status" value="1"/>
</dbReference>
<dbReference type="Pfam" id="PF13310">
    <property type="entry name" value="Virulence_RhuM"/>
    <property type="match status" value="1"/>
</dbReference>
<dbReference type="RefSeq" id="WP_110575583.1">
    <property type="nucleotide sequence ID" value="NZ_PIPV01000010.1"/>
</dbReference>
<dbReference type="AlphaFoldDB" id="A0A432XRU6"/>
<dbReference type="OrthoDB" id="9802752at2"/>
<feature type="coiled-coil region" evidence="1">
    <location>
        <begin position="300"/>
        <end position="330"/>
    </location>
</feature>
<dbReference type="PIRSF" id="PIRSF015268">
    <property type="entry name" value="Virulence_RhuM"/>
    <property type="match status" value="1"/>
</dbReference>
<accession>A0A432XRU6</accession>
<proteinExistence type="predicted"/>
<dbReference type="InterPro" id="IPR011204">
    <property type="entry name" value="Virulence_RhuM-like"/>
</dbReference>
<keyword evidence="3" id="KW-1185">Reference proteome</keyword>
<reference evidence="3" key="1">
    <citation type="journal article" date="2018" name="Front. Microbiol.">
        <title>Genome-Based Analysis Reveals the Taxonomy and Diversity of the Family Idiomarinaceae.</title>
        <authorList>
            <person name="Liu Y."/>
            <person name="Lai Q."/>
            <person name="Shao Z."/>
        </authorList>
    </citation>
    <scope>NUCLEOTIDE SEQUENCE [LARGE SCALE GENOMIC DNA]</scope>
    <source>
        <strain evidence="3">F23</strain>
    </source>
</reference>
<protein>
    <submittedName>
        <fullName evidence="2">Hydroxyacid dehydrogenase</fullName>
    </submittedName>
</protein>
<sequence>MSENDLILYTTEDGKSRLILKEIDGQVWLSQLEMAELYQTSKQNISKHIKTILSEGELAEEAVVNSKLTTASDGKEYLTQLYSLPMIIAVGYRVRSTRGTQFRQWATQTLTEYLAKGFAMDDERLKDPKWDYFDELLERIRDIRSSEKRFYQQVRDLFTLAEDYQANTKDTQLLFAEVQNKLFFAVTGKTAAELIVARADANQPNMNLTSFSGSRVRKADVVIAKNYLHQNELEQLNRLVTMFFDFAEFRAKNKEHLRLDDWRAFVNKFLDFNEQPLLSGAGQLSRSDMERIVHQRYDAFDSSRKQQEALEADHQEMEELKQLEARLKKQHSGSDKKK</sequence>
<comment type="caution">
    <text evidence="2">The sequence shown here is derived from an EMBL/GenBank/DDBJ whole genome shotgun (WGS) entry which is preliminary data.</text>
</comment>